<dbReference type="Proteomes" id="UP000616769">
    <property type="component" value="Unassembled WGS sequence"/>
</dbReference>
<evidence type="ECO:0000313" key="2">
    <source>
        <dbReference type="Proteomes" id="UP000616769"/>
    </source>
</evidence>
<dbReference type="VEuPathDB" id="VectorBase:SSCA008948"/>
<dbReference type="PANTHER" id="PTHR11360">
    <property type="entry name" value="MONOCARBOXYLATE TRANSPORTER"/>
    <property type="match status" value="1"/>
</dbReference>
<dbReference type="InterPro" id="IPR050327">
    <property type="entry name" value="Proton-linked_MCT"/>
</dbReference>
<dbReference type="OrthoDB" id="6499973at2759"/>
<sequence>MTSSTSKSRNYPPCPDGGWGWMVVFGSFMIHVIADGVMYSFGLFYYELAKHFGATKTATSMIVSIMNGTTYCIVTIAGSIFASAGFFLSTFTSNIYLLYNTIGICAGFGFGLIVTSYFEKKRAFATGIAVCGSGNQWIIKLSSSD</sequence>
<accession>A0A132AFW3</accession>
<comment type="caution">
    <text evidence="1">The sequence shown here is derived from an EMBL/GenBank/DDBJ whole genome shotgun (WGS) entry which is preliminary data.</text>
</comment>
<organism evidence="1 2">
    <name type="scientific">Sarcoptes scabiei</name>
    <name type="common">Itch mite</name>
    <name type="synonym">Acarus scabiei</name>
    <dbReference type="NCBI Taxonomy" id="52283"/>
    <lineage>
        <taxon>Eukaryota</taxon>
        <taxon>Metazoa</taxon>
        <taxon>Ecdysozoa</taxon>
        <taxon>Arthropoda</taxon>
        <taxon>Chelicerata</taxon>
        <taxon>Arachnida</taxon>
        <taxon>Acari</taxon>
        <taxon>Acariformes</taxon>
        <taxon>Sarcoptiformes</taxon>
        <taxon>Astigmata</taxon>
        <taxon>Psoroptidia</taxon>
        <taxon>Sarcoptoidea</taxon>
        <taxon>Sarcoptidae</taxon>
        <taxon>Sarcoptinae</taxon>
        <taxon>Sarcoptes</taxon>
    </lineage>
</organism>
<dbReference type="SUPFAM" id="SSF103473">
    <property type="entry name" value="MFS general substrate transporter"/>
    <property type="match status" value="1"/>
</dbReference>
<evidence type="ECO:0000313" key="1">
    <source>
        <dbReference type="EMBL" id="KPM09320.1"/>
    </source>
</evidence>
<gene>
    <name evidence="1" type="ORF">QR98_0078540</name>
</gene>
<dbReference type="GO" id="GO:0008028">
    <property type="term" value="F:monocarboxylic acid transmembrane transporter activity"/>
    <property type="evidence" value="ECO:0007669"/>
    <property type="project" value="TreeGrafter"/>
</dbReference>
<reference evidence="1 2" key="1">
    <citation type="journal article" date="2015" name="Parasit. Vectors">
        <title>Draft genome of the scabies mite.</title>
        <authorList>
            <person name="Rider S.D.Jr."/>
            <person name="Morgan M.S."/>
            <person name="Arlian L.G."/>
        </authorList>
    </citation>
    <scope>NUCLEOTIDE SEQUENCE [LARGE SCALE GENOMIC DNA]</scope>
    <source>
        <strain evidence="1">Arlian Lab</strain>
    </source>
</reference>
<name>A0A132AFW3_SARSC</name>
<protein>
    <submittedName>
        <fullName evidence="1">Uncharacterized protein</fullName>
    </submittedName>
</protein>
<dbReference type="AlphaFoldDB" id="A0A132AFW3"/>
<proteinExistence type="predicted"/>
<dbReference type="EMBL" id="JXLN01013371">
    <property type="protein sequence ID" value="KPM09320.1"/>
    <property type="molecule type" value="Genomic_DNA"/>
</dbReference>
<dbReference type="PANTHER" id="PTHR11360:SF284">
    <property type="entry name" value="EG:103B4.3 PROTEIN-RELATED"/>
    <property type="match status" value="1"/>
</dbReference>
<dbReference type="InterPro" id="IPR036259">
    <property type="entry name" value="MFS_trans_sf"/>
</dbReference>